<sequence length="1020" mass="111390">MIKHQRTIVSLAAAQAALLSSGMAMAQAADAPAAAASAPIQKVETVVVSGRRAALQSAQTIKRNADEIVDSIVADDIGKLPDRSVTEVLQRVVGVTIDRTMAKGDPEHYSVEGSGVNIRGLSMVRSELNGRDTFSANGGRALNFEDVPPELMAGVDVYKSPSAKQIEGAIGGLVNLRTALPFDYPGFKAAMSVDSTYSKLQKKTSPSGSALLSNRWKTDLGDVGAMLSLAHSESNTRNDTVQVEPYFLIDADRSDTSTAGTVWAPRGMAWRTLEFQRKRDGLYGALQWKKDSVQSSLTFFKSKYSMNWNETANFGQAGTPYDLALRPGYTVDKNNVLQTGTLYNAGGSDLGAVNFGADTRYAARKSDTRDLGWNLTWKPNDNWTLSSDLQIVRSKTRNNDYTVGTGILMASQSMDLTGSTPRLVYDSAFQSALLNPANNYWGYTMEYQEGSKAKSTAWRGDATLNLEHPIWDDLSFGLRLTDRSADNVVNSVPGGQSWTRGYHWSAITQTWQTGWALDRLATLDDPRFSKGVYQHNFGGFFGGKVNVPNLLMPVPALAQSGYTAEWQKLHGYAVTACEDKNGAGNCGYMGWTPSTYGSDPISRNNQEEKSQAAYAQARFHLDEWNLPVDGNLGVRLVRTDMTAQGYSLFTVDTGLKDGQTLAGVPMPQLTGFATPIDYSGAYNNVLPSLNLRLKARDDLQFRFAWAQAISRPDFSQLMAYTNLKLSSADKTTNDTTGVVTVGRWDTTGESTGNPALKPIKSNQIDLTGEWYFSKSGSITAAVFNKQLKDVIVNQTAITQLTAADGKIYDFTVTTPINGAKGHVRGIELAFQRYLDMLPGWMSGFGVQANYTYIDSKTKPYNPVTGAMCTGTSDGAANLQLNMNGCDTDGRSFGDLPLVGISRNAYNLALIYDYDKISARLAYSWRSRYLQGVKVNGTNGTNGRDASGNAVAWALPTWNDDYGQLDGGVSYKFTDKFTMSLEGQNLNSAINRQLMQQHIGMMTRAVFYTGPRYVLRASYTF</sequence>
<evidence type="ECO:0000259" key="14">
    <source>
        <dbReference type="Pfam" id="PF07715"/>
    </source>
</evidence>
<dbReference type="SUPFAM" id="SSF56935">
    <property type="entry name" value="Porins"/>
    <property type="match status" value="1"/>
</dbReference>
<feature type="domain" description="TonB-dependent receptor plug" evidence="14">
    <location>
        <begin position="63"/>
        <end position="172"/>
    </location>
</feature>
<feature type="domain" description="TonB-dependent receptor-like beta-barrel" evidence="13">
    <location>
        <begin position="425"/>
        <end position="985"/>
    </location>
</feature>
<comment type="caution">
    <text evidence="15">The sequence shown here is derived from an EMBL/GenBank/DDBJ whole genome shotgun (WGS) entry which is preliminary data.</text>
</comment>
<evidence type="ECO:0000259" key="13">
    <source>
        <dbReference type="Pfam" id="PF00593"/>
    </source>
</evidence>
<keyword evidence="4 10" id="KW-1134">Transmembrane beta strand</keyword>
<dbReference type="InterPro" id="IPR039426">
    <property type="entry name" value="TonB-dep_rcpt-like"/>
</dbReference>
<dbReference type="InterPro" id="IPR037066">
    <property type="entry name" value="Plug_dom_sf"/>
</dbReference>
<dbReference type="Gene3D" id="2.170.130.10">
    <property type="entry name" value="TonB-dependent receptor, plug domain"/>
    <property type="match status" value="1"/>
</dbReference>
<feature type="signal peptide" evidence="12">
    <location>
        <begin position="1"/>
        <end position="26"/>
    </location>
</feature>
<name>A0ABW7GC99_9BURK</name>
<proteinExistence type="inferred from homology"/>
<dbReference type="PROSITE" id="PS52016">
    <property type="entry name" value="TONB_DEPENDENT_REC_3"/>
    <property type="match status" value="1"/>
</dbReference>
<reference evidence="15 16" key="1">
    <citation type="submission" date="2024-09" db="EMBL/GenBank/DDBJ databases">
        <title>Novel species of the genus Pelomonas and Roseateles isolated from streams.</title>
        <authorList>
            <person name="Lu H."/>
        </authorList>
    </citation>
    <scope>NUCLEOTIDE SEQUENCE [LARGE SCALE GENOMIC DNA]</scope>
    <source>
        <strain evidence="15 16">BYS96W</strain>
    </source>
</reference>
<evidence type="ECO:0000256" key="4">
    <source>
        <dbReference type="ARBA" id="ARBA00022452"/>
    </source>
</evidence>
<evidence type="ECO:0000256" key="12">
    <source>
        <dbReference type="SAM" id="SignalP"/>
    </source>
</evidence>
<dbReference type="Pfam" id="PF07715">
    <property type="entry name" value="Plug"/>
    <property type="match status" value="1"/>
</dbReference>
<organism evidence="15 16">
    <name type="scientific">Pelomonas nitida</name>
    <dbReference type="NCBI Taxonomy" id="3299027"/>
    <lineage>
        <taxon>Bacteria</taxon>
        <taxon>Pseudomonadati</taxon>
        <taxon>Pseudomonadota</taxon>
        <taxon>Betaproteobacteria</taxon>
        <taxon>Burkholderiales</taxon>
        <taxon>Sphaerotilaceae</taxon>
        <taxon>Roseateles</taxon>
    </lineage>
</organism>
<keyword evidence="6 11" id="KW-0798">TonB box</keyword>
<protein>
    <submittedName>
        <fullName evidence="15">TonB-dependent receptor</fullName>
    </submittedName>
</protein>
<evidence type="ECO:0000256" key="5">
    <source>
        <dbReference type="ARBA" id="ARBA00022692"/>
    </source>
</evidence>
<dbReference type="InterPro" id="IPR000531">
    <property type="entry name" value="Beta-barrel_TonB"/>
</dbReference>
<evidence type="ECO:0000256" key="2">
    <source>
        <dbReference type="ARBA" id="ARBA00009810"/>
    </source>
</evidence>
<evidence type="ECO:0000313" key="15">
    <source>
        <dbReference type="EMBL" id="MFG6459474.1"/>
    </source>
</evidence>
<keyword evidence="7 10" id="KW-0472">Membrane</keyword>
<dbReference type="PANTHER" id="PTHR40980">
    <property type="entry name" value="PLUG DOMAIN-CONTAINING PROTEIN"/>
    <property type="match status" value="1"/>
</dbReference>
<keyword evidence="9 10" id="KW-0998">Cell outer membrane</keyword>
<dbReference type="InterPro" id="IPR010104">
    <property type="entry name" value="TonB_rcpt_bac"/>
</dbReference>
<evidence type="ECO:0000313" key="16">
    <source>
        <dbReference type="Proteomes" id="UP001606305"/>
    </source>
</evidence>
<dbReference type="NCBIfam" id="TIGR01782">
    <property type="entry name" value="TonB-Xanth-Caul"/>
    <property type="match status" value="1"/>
</dbReference>
<evidence type="ECO:0000256" key="3">
    <source>
        <dbReference type="ARBA" id="ARBA00022448"/>
    </source>
</evidence>
<keyword evidence="8 15" id="KW-0675">Receptor</keyword>
<keyword evidence="12" id="KW-0732">Signal</keyword>
<keyword evidence="16" id="KW-1185">Reference proteome</keyword>
<evidence type="ECO:0000256" key="11">
    <source>
        <dbReference type="RuleBase" id="RU003357"/>
    </source>
</evidence>
<evidence type="ECO:0000256" key="7">
    <source>
        <dbReference type="ARBA" id="ARBA00023136"/>
    </source>
</evidence>
<evidence type="ECO:0000256" key="9">
    <source>
        <dbReference type="ARBA" id="ARBA00023237"/>
    </source>
</evidence>
<accession>A0ABW7GC99</accession>
<evidence type="ECO:0000256" key="8">
    <source>
        <dbReference type="ARBA" id="ARBA00023170"/>
    </source>
</evidence>
<evidence type="ECO:0000256" key="1">
    <source>
        <dbReference type="ARBA" id="ARBA00004571"/>
    </source>
</evidence>
<evidence type="ECO:0000256" key="6">
    <source>
        <dbReference type="ARBA" id="ARBA00023077"/>
    </source>
</evidence>
<dbReference type="Proteomes" id="UP001606305">
    <property type="component" value="Unassembled WGS sequence"/>
</dbReference>
<comment type="similarity">
    <text evidence="2 10 11">Belongs to the TonB-dependent receptor family.</text>
</comment>
<dbReference type="RefSeq" id="WP_394491509.1">
    <property type="nucleotide sequence ID" value="NZ_JBIGIA010000023.1"/>
</dbReference>
<keyword evidence="3 10" id="KW-0813">Transport</keyword>
<dbReference type="InterPro" id="IPR012910">
    <property type="entry name" value="Plug_dom"/>
</dbReference>
<dbReference type="EMBL" id="JBIGIA010000023">
    <property type="protein sequence ID" value="MFG6459474.1"/>
    <property type="molecule type" value="Genomic_DNA"/>
</dbReference>
<gene>
    <name evidence="15" type="ORF">ACG00X_21785</name>
</gene>
<evidence type="ECO:0000256" key="10">
    <source>
        <dbReference type="PROSITE-ProRule" id="PRU01360"/>
    </source>
</evidence>
<dbReference type="Gene3D" id="2.40.170.20">
    <property type="entry name" value="TonB-dependent receptor, beta-barrel domain"/>
    <property type="match status" value="1"/>
</dbReference>
<dbReference type="Pfam" id="PF00593">
    <property type="entry name" value="TonB_dep_Rec_b-barrel"/>
    <property type="match status" value="1"/>
</dbReference>
<feature type="chain" id="PRO_5045812851" evidence="12">
    <location>
        <begin position="27"/>
        <end position="1020"/>
    </location>
</feature>
<keyword evidence="5 10" id="KW-0812">Transmembrane</keyword>
<dbReference type="InterPro" id="IPR036942">
    <property type="entry name" value="Beta-barrel_TonB_sf"/>
</dbReference>
<dbReference type="PANTHER" id="PTHR40980:SF3">
    <property type="entry name" value="TONB-DEPENDENT RECEPTOR-LIKE BETA-BARREL DOMAIN-CONTAINING PROTEIN"/>
    <property type="match status" value="1"/>
</dbReference>
<comment type="subcellular location">
    <subcellularLocation>
        <location evidence="1 10">Cell outer membrane</location>
        <topology evidence="1 10">Multi-pass membrane protein</topology>
    </subcellularLocation>
</comment>